<protein>
    <submittedName>
        <fullName evidence="1">Uncharacterized protein</fullName>
    </submittedName>
</protein>
<accession>A0ABY9WXH3</accession>
<evidence type="ECO:0000313" key="1">
    <source>
        <dbReference type="EMBL" id="WNG47856.1"/>
    </source>
</evidence>
<name>A0ABY9WXH3_9BACT</name>
<reference evidence="1 2" key="1">
    <citation type="submission" date="2019-08" db="EMBL/GenBank/DDBJ databases">
        <title>Archangium and Cystobacter genomes.</title>
        <authorList>
            <person name="Chen I.-C.K."/>
            <person name="Wielgoss S."/>
        </authorList>
    </citation>
    <scope>NUCLEOTIDE SEQUENCE [LARGE SCALE GENOMIC DNA]</scope>
    <source>
        <strain evidence="1 2">Cbm 6</strain>
    </source>
</reference>
<dbReference type="RefSeq" id="WP_395804663.1">
    <property type="nucleotide sequence ID" value="NZ_CP043494.1"/>
</dbReference>
<keyword evidence="2" id="KW-1185">Reference proteome</keyword>
<dbReference type="Proteomes" id="UP001611383">
    <property type="component" value="Chromosome"/>
</dbReference>
<dbReference type="EMBL" id="CP043494">
    <property type="protein sequence ID" value="WNG47856.1"/>
    <property type="molecule type" value="Genomic_DNA"/>
</dbReference>
<evidence type="ECO:0000313" key="2">
    <source>
        <dbReference type="Proteomes" id="UP001611383"/>
    </source>
</evidence>
<proteinExistence type="predicted"/>
<organism evidence="1 2">
    <name type="scientific">Archangium minus</name>
    <dbReference type="NCBI Taxonomy" id="83450"/>
    <lineage>
        <taxon>Bacteria</taxon>
        <taxon>Pseudomonadati</taxon>
        <taxon>Myxococcota</taxon>
        <taxon>Myxococcia</taxon>
        <taxon>Myxococcales</taxon>
        <taxon>Cystobacterineae</taxon>
        <taxon>Archangiaceae</taxon>
        <taxon>Archangium</taxon>
    </lineage>
</organism>
<gene>
    <name evidence="1" type="ORF">F0U60_29755</name>
</gene>
<sequence length="753" mass="84612">MFDLRPHLLHRRTLGALLEPLRPHVAQALRQLEAQGHSRERLERVALALASPARADVALAYHHGLLETRGAELPASFIRLGFLLARGPERGFNRLLALRGRLAIDTHPGVLTAAARLLNRWGPEHGLSWLEVAARLVPEAQGELLTALVKADLRPFSAEGYDLQFEPFASHRASWRVDYLRGLAANLSSDYLLSGFRLLAAHGLKDSLGTRLPSASGPVPEECLGALFVHLLPETSGHSELASLWSLCGELPGFAEVLSSTPWTSLTPAAAYALVKLLNTLGWDDTVERPVRLRWWSVARRLLPPLLLRLSHTPASHQQRCVEMMCRLVALGETPWEIPAYLVTSTLVLAERICRPPFSRENRLSYVLEALVKHPDAQVRERFLAAPERGFLRFDDCCAREDLAILAGMGMEWLVEHDVRMVLDAFESCPETLARTARLLGTLWKHEALPLLTEFARHPLVREDPFQLPPARMAALLREHCVDGVESPLPRKARLALENNRELSPGQWARALRIASAQRTRLRLQVLARSVMERLRGRMRADTRDTRVRHALQMANLVHHNRRALRRLLARYFEGERDFIVRHPVSRAWFERHPRVEQAKWLEGLMLRREVPGMGEVTLSLEQDTLEALRLGTHVGSCLGLNGLCDYSAAAVVLDVNKRVLYARDTRGLVLARQLLAISDDDTLVPFKVYPESCPQPLQSVFLDYDLAFAETLGLPLSDGIEEPEVENVLSTHFWHDGAWELTPPAIRRGGEA</sequence>